<name>A0A9P6E036_9AGAM</name>
<feature type="transmembrane region" description="Helical" evidence="1">
    <location>
        <begin position="12"/>
        <end position="30"/>
    </location>
</feature>
<proteinExistence type="predicted"/>
<dbReference type="SUPFAM" id="SSF52833">
    <property type="entry name" value="Thioredoxin-like"/>
    <property type="match status" value="1"/>
</dbReference>
<evidence type="ECO:0000313" key="4">
    <source>
        <dbReference type="Proteomes" id="UP000886523"/>
    </source>
</evidence>
<dbReference type="AlphaFoldDB" id="A0A9P6E036"/>
<evidence type="ECO:0000259" key="2">
    <source>
        <dbReference type="PROSITE" id="PS50404"/>
    </source>
</evidence>
<keyword evidence="1" id="KW-1133">Transmembrane helix</keyword>
<dbReference type="OrthoDB" id="412788at2759"/>
<dbReference type="InterPro" id="IPR036249">
    <property type="entry name" value="Thioredoxin-like_sf"/>
</dbReference>
<evidence type="ECO:0000313" key="3">
    <source>
        <dbReference type="EMBL" id="KAF9517629.1"/>
    </source>
</evidence>
<organism evidence="3 4">
    <name type="scientific">Hydnum rufescens UP504</name>
    <dbReference type="NCBI Taxonomy" id="1448309"/>
    <lineage>
        <taxon>Eukaryota</taxon>
        <taxon>Fungi</taxon>
        <taxon>Dikarya</taxon>
        <taxon>Basidiomycota</taxon>
        <taxon>Agaricomycotina</taxon>
        <taxon>Agaricomycetes</taxon>
        <taxon>Cantharellales</taxon>
        <taxon>Hydnaceae</taxon>
        <taxon>Hydnum</taxon>
    </lineage>
</organism>
<sequence length="235" mass="26187">MQPNNSRRIPKAVLYCFPTSVWCSVVYLALHEKGFGCDEIEIRTVDLLQGENLAPSYLRINPKATVPSLVVPLEKSLAPDCEVRFKAINDAKSIVEFLDKSRSAISKTHTTSSAPAPDPNFLITAANTPEELASPSKVRVKDFLANRQHVLEIHTASPGNAESGTELVHLSPKTISFLQNVLDINSKRLHLYREYSAHIPRSARFLYSLRGSVDCESPKYPRQTGEYHRGTLCAR</sequence>
<dbReference type="InterPro" id="IPR004045">
    <property type="entry name" value="Glutathione_S-Trfase_N"/>
</dbReference>
<dbReference type="Proteomes" id="UP000886523">
    <property type="component" value="Unassembled WGS sequence"/>
</dbReference>
<keyword evidence="1" id="KW-0812">Transmembrane</keyword>
<dbReference type="EMBL" id="MU128930">
    <property type="protein sequence ID" value="KAF9517629.1"/>
    <property type="molecule type" value="Genomic_DNA"/>
</dbReference>
<dbReference type="Pfam" id="PF13417">
    <property type="entry name" value="GST_N_3"/>
    <property type="match status" value="1"/>
</dbReference>
<feature type="domain" description="GST N-terminal" evidence="2">
    <location>
        <begin position="10"/>
        <end position="106"/>
    </location>
</feature>
<protein>
    <recommendedName>
        <fullName evidence="2">GST N-terminal domain-containing protein</fullName>
    </recommendedName>
</protein>
<dbReference type="Gene3D" id="3.40.30.10">
    <property type="entry name" value="Glutaredoxin"/>
    <property type="match status" value="1"/>
</dbReference>
<keyword evidence="4" id="KW-1185">Reference proteome</keyword>
<accession>A0A9P6E036</accession>
<evidence type="ECO:0000256" key="1">
    <source>
        <dbReference type="SAM" id="Phobius"/>
    </source>
</evidence>
<dbReference type="CDD" id="cd00570">
    <property type="entry name" value="GST_N_family"/>
    <property type="match status" value="1"/>
</dbReference>
<gene>
    <name evidence="3" type="ORF">BS47DRAFT_468095</name>
</gene>
<keyword evidence="1" id="KW-0472">Membrane</keyword>
<comment type="caution">
    <text evidence="3">The sequence shown here is derived from an EMBL/GenBank/DDBJ whole genome shotgun (WGS) entry which is preliminary data.</text>
</comment>
<dbReference type="PROSITE" id="PS50404">
    <property type="entry name" value="GST_NTER"/>
    <property type="match status" value="1"/>
</dbReference>
<reference evidence="3" key="1">
    <citation type="journal article" date="2020" name="Nat. Commun.">
        <title>Large-scale genome sequencing of mycorrhizal fungi provides insights into the early evolution of symbiotic traits.</title>
        <authorList>
            <person name="Miyauchi S."/>
            <person name="Kiss E."/>
            <person name="Kuo A."/>
            <person name="Drula E."/>
            <person name="Kohler A."/>
            <person name="Sanchez-Garcia M."/>
            <person name="Morin E."/>
            <person name="Andreopoulos B."/>
            <person name="Barry K.W."/>
            <person name="Bonito G."/>
            <person name="Buee M."/>
            <person name="Carver A."/>
            <person name="Chen C."/>
            <person name="Cichocki N."/>
            <person name="Clum A."/>
            <person name="Culley D."/>
            <person name="Crous P.W."/>
            <person name="Fauchery L."/>
            <person name="Girlanda M."/>
            <person name="Hayes R.D."/>
            <person name="Keri Z."/>
            <person name="LaButti K."/>
            <person name="Lipzen A."/>
            <person name="Lombard V."/>
            <person name="Magnuson J."/>
            <person name="Maillard F."/>
            <person name="Murat C."/>
            <person name="Nolan M."/>
            <person name="Ohm R.A."/>
            <person name="Pangilinan J."/>
            <person name="Pereira M.F."/>
            <person name="Perotto S."/>
            <person name="Peter M."/>
            <person name="Pfister S."/>
            <person name="Riley R."/>
            <person name="Sitrit Y."/>
            <person name="Stielow J.B."/>
            <person name="Szollosi G."/>
            <person name="Zifcakova L."/>
            <person name="Stursova M."/>
            <person name="Spatafora J.W."/>
            <person name="Tedersoo L."/>
            <person name="Vaario L.M."/>
            <person name="Yamada A."/>
            <person name="Yan M."/>
            <person name="Wang P."/>
            <person name="Xu J."/>
            <person name="Bruns T."/>
            <person name="Baldrian P."/>
            <person name="Vilgalys R."/>
            <person name="Dunand C."/>
            <person name="Henrissat B."/>
            <person name="Grigoriev I.V."/>
            <person name="Hibbett D."/>
            <person name="Nagy L.G."/>
            <person name="Martin F.M."/>
        </authorList>
    </citation>
    <scope>NUCLEOTIDE SEQUENCE</scope>
    <source>
        <strain evidence="3">UP504</strain>
    </source>
</reference>